<evidence type="ECO:0000313" key="1">
    <source>
        <dbReference type="EMBL" id="KAH0897479.1"/>
    </source>
</evidence>
<sequence>FSMISWRWDPGICEFYEDWIWKSSFNLRWLGLGRWNLGRSRRFRIMVIRISISILIKTKSNLHRGIISVSFRIVNQGSRKENYDGTDEEIIWGIWAWRMRLCGEIDFDYKNSRRFGEIRENLGSAEERVTTLPSQKFQEELAKTQADGTYEISDPTDAEQGLVTVQGMLKDQGDLADEDVMEMDEIKAHLFENGIDMDVEDFLENISEEEAEEVIKGQEEGSNGQEE</sequence>
<keyword evidence="2" id="KW-1185">Reference proteome</keyword>
<name>A0ABQ8AYB2_BRANA</name>
<feature type="non-terminal residue" evidence="1">
    <location>
        <position position="1"/>
    </location>
</feature>
<proteinExistence type="predicted"/>
<evidence type="ECO:0000313" key="2">
    <source>
        <dbReference type="Proteomes" id="UP000824890"/>
    </source>
</evidence>
<gene>
    <name evidence="1" type="ORF">HID58_047047</name>
</gene>
<dbReference type="EMBL" id="JAGKQM010000012">
    <property type="protein sequence ID" value="KAH0897479.1"/>
    <property type="molecule type" value="Genomic_DNA"/>
</dbReference>
<reference evidence="1 2" key="1">
    <citation type="submission" date="2021-05" db="EMBL/GenBank/DDBJ databases">
        <title>Genome Assembly of Synthetic Allotetraploid Brassica napus Reveals Homoeologous Exchanges between Subgenomes.</title>
        <authorList>
            <person name="Davis J.T."/>
        </authorList>
    </citation>
    <scope>NUCLEOTIDE SEQUENCE [LARGE SCALE GENOMIC DNA]</scope>
    <source>
        <strain evidence="2">cv. Da-Ae</strain>
        <tissue evidence="1">Seedling</tissue>
    </source>
</reference>
<comment type="caution">
    <text evidence="1">The sequence shown here is derived from an EMBL/GenBank/DDBJ whole genome shotgun (WGS) entry which is preliminary data.</text>
</comment>
<accession>A0ABQ8AYB2</accession>
<organism evidence="1 2">
    <name type="scientific">Brassica napus</name>
    <name type="common">Rape</name>
    <dbReference type="NCBI Taxonomy" id="3708"/>
    <lineage>
        <taxon>Eukaryota</taxon>
        <taxon>Viridiplantae</taxon>
        <taxon>Streptophyta</taxon>
        <taxon>Embryophyta</taxon>
        <taxon>Tracheophyta</taxon>
        <taxon>Spermatophyta</taxon>
        <taxon>Magnoliopsida</taxon>
        <taxon>eudicotyledons</taxon>
        <taxon>Gunneridae</taxon>
        <taxon>Pentapetalae</taxon>
        <taxon>rosids</taxon>
        <taxon>malvids</taxon>
        <taxon>Brassicales</taxon>
        <taxon>Brassicaceae</taxon>
        <taxon>Brassiceae</taxon>
        <taxon>Brassica</taxon>
    </lineage>
</organism>
<dbReference type="Proteomes" id="UP000824890">
    <property type="component" value="Unassembled WGS sequence"/>
</dbReference>
<protein>
    <submittedName>
        <fullName evidence="1">Uncharacterized protein</fullName>
    </submittedName>
</protein>